<dbReference type="PRINTS" id="PR00080">
    <property type="entry name" value="SDRFAMILY"/>
</dbReference>
<comment type="caution">
    <text evidence="3">The sequence shown here is derived from an EMBL/GenBank/DDBJ whole genome shotgun (WGS) entry which is preliminary data.</text>
</comment>
<dbReference type="Proteomes" id="UP000476030">
    <property type="component" value="Unassembled WGS sequence"/>
</dbReference>
<dbReference type="InterPro" id="IPR002347">
    <property type="entry name" value="SDR_fam"/>
</dbReference>
<keyword evidence="2 3" id="KW-0560">Oxidoreductase</keyword>
<organism evidence="3 4">
    <name type="scientific">Sneathiella litorea</name>
    <dbReference type="NCBI Taxonomy" id="2606216"/>
    <lineage>
        <taxon>Bacteria</taxon>
        <taxon>Pseudomonadati</taxon>
        <taxon>Pseudomonadota</taxon>
        <taxon>Alphaproteobacteria</taxon>
        <taxon>Sneathiellales</taxon>
        <taxon>Sneathiellaceae</taxon>
        <taxon>Sneathiella</taxon>
    </lineage>
</organism>
<dbReference type="AlphaFoldDB" id="A0A6L8W577"/>
<dbReference type="Pfam" id="PF13561">
    <property type="entry name" value="adh_short_C2"/>
    <property type="match status" value="1"/>
</dbReference>
<dbReference type="PRINTS" id="PR00081">
    <property type="entry name" value="GDHRDH"/>
</dbReference>
<gene>
    <name evidence="3" type="ORF">GQE98_02670</name>
</gene>
<proteinExistence type="inferred from homology"/>
<evidence type="ECO:0000256" key="2">
    <source>
        <dbReference type="ARBA" id="ARBA00023002"/>
    </source>
</evidence>
<reference evidence="3 4" key="1">
    <citation type="submission" date="2019-12" db="EMBL/GenBank/DDBJ databases">
        <title>Snethiella sp. nov. sp. isolated from sea sand.</title>
        <authorList>
            <person name="Kim J."/>
            <person name="Jeong S.E."/>
            <person name="Jung H.S."/>
            <person name="Jeon C.O."/>
        </authorList>
    </citation>
    <scope>NUCLEOTIDE SEQUENCE [LARGE SCALE GENOMIC DNA]</scope>
    <source>
        <strain evidence="3 4">DP05</strain>
    </source>
</reference>
<accession>A0A6L8W577</accession>
<dbReference type="PROSITE" id="PS00061">
    <property type="entry name" value="ADH_SHORT"/>
    <property type="match status" value="1"/>
</dbReference>
<dbReference type="InterPro" id="IPR020904">
    <property type="entry name" value="Sc_DH/Rdtase_CS"/>
</dbReference>
<dbReference type="FunFam" id="3.40.50.720:FF:000084">
    <property type="entry name" value="Short-chain dehydrogenase reductase"/>
    <property type="match status" value="1"/>
</dbReference>
<name>A0A6L8W577_9PROT</name>
<dbReference type="RefSeq" id="WP_161313991.1">
    <property type="nucleotide sequence ID" value="NZ_WTUW01000001.1"/>
</dbReference>
<dbReference type="PANTHER" id="PTHR42760">
    <property type="entry name" value="SHORT-CHAIN DEHYDROGENASES/REDUCTASES FAMILY MEMBER"/>
    <property type="match status" value="1"/>
</dbReference>
<sequence>MATVLPNGRRLEGKIALISGAASGIGKATAERFVQEGAKVALSDIDPDRGEALARSLNKAGGETFYQNLNVVNPQEWQAVLEAVTVRWGQLDILINSAGIGRAKGLLEMDYDFWRQTISINLDGTFLGTQVAVASMKETGGGSIVNISSVLGFVGMSNISAYSASKGGVRLFTKAAAIECAEKGYNVRINSVHPGYIETPMVMRRFDKIAETEREVEETRLKQAHPMGRLGKPEEIASMILYLASDEAGFVTGAEFVADGGYLAQ</sequence>
<dbReference type="GO" id="GO:0047936">
    <property type="term" value="F:glucose 1-dehydrogenase [NAD(P)+] activity"/>
    <property type="evidence" value="ECO:0007669"/>
    <property type="project" value="UniProtKB-EC"/>
</dbReference>
<dbReference type="EMBL" id="WTUW01000001">
    <property type="protein sequence ID" value="MZR29530.1"/>
    <property type="molecule type" value="Genomic_DNA"/>
</dbReference>
<dbReference type="Gene3D" id="3.40.50.720">
    <property type="entry name" value="NAD(P)-binding Rossmann-like Domain"/>
    <property type="match status" value="1"/>
</dbReference>
<protein>
    <submittedName>
        <fullName evidence="3">Glucose 1-dehydrogenase</fullName>
        <ecNumber evidence="3">1.1.1.47</ecNumber>
    </submittedName>
</protein>
<dbReference type="NCBIfam" id="NF005559">
    <property type="entry name" value="PRK07231.1"/>
    <property type="match status" value="1"/>
</dbReference>
<dbReference type="SUPFAM" id="SSF51735">
    <property type="entry name" value="NAD(P)-binding Rossmann-fold domains"/>
    <property type="match status" value="1"/>
</dbReference>
<dbReference type="EC" id="1.1.1.47" evidence="3"/>
<dbReference type="PANTHER" id="PTHR42760:SF133">
    <property type="entry name" value="3-OXOACYL-[ACYL-CARRIER-PROTEIN] REDUCTASE"/>
    <property type="match status" value="1"/>
</dbReference>
<comment type="similarity">
    <text evidence="1">Belongs to the short-chain dehydrogenases/reductases (SDR) family.</text>
</comment>
<evidence type="ECO:0000256" key="1">
    <source>
        <dbReference type="ARBA" id="ARBA00006484"/>
    </source>
</evidence>
<evidence type="ECO:0000313" key="3">
    <source>
        <dbReference type="EMBL" id="MZR29530.1"/>
    </source>
</evidence>
<evidence type="ECO:0000313" key="4">
    <source>
        <dbReference type="Proteomes" id="UP000476030"/>
    </source>
</evidence>
<keyword evidence="4" id="KW-1185">Reference proteome</keyword>
<dbReference type="InterPro" id="IPR036291">
    <property type="entry name" value="NAD(P)-bd_dom_sf"/>
</dbReference>